<keyword evidence="2" id="KW-1185">Reference proteome</keyword>
<organism evidence="1 2">
    <name type="scientific">Rubroshorea leprosula</name>
    <dbReference type="NCBI Taxonomy" id="152421"/>
    <lineage>
        <taxon>Eukaryota</taxon>
        <taxon>Viridiplantae</taxon>
        <taxon>Streptophyta</taxon>
        <taxon>Embryophyta</taxon>
        <taxon>Tracheophyta</taxon>
        <taxon>Spermatophyta</taxon>
        <taxon>Magnoliopsida</taxon>
        <taxon>eudicotyledons</taxon>
        <taxon>Gunneridae</taxon>
        <taxon>Pentapetalae</taxon>
        <taxon>rosids</taxon>
        <taxon>malvids</taxon>
        <taxon>Malvales</taxon>
        <taxon>Dipterocarpaceae</taxon>
        <taxon>Rubroshorea</taxon>
    </lineage>
</organism>
<proteinExistence type="predicted"/>
<protein>
    <submittedName>
        <fullName evidence="1">Uncharacterized protein</fullName>
    </submittedName>
</protein>
<comment type="caution">
    <text evidence="1">The sequence shown here is derived from an EMBL/GenBank/DDBJ whole genome shotgun (WGS) entry which is preliminary data.</text>
</comment>
<evidence type="ECO:0000313" key="1">
    <source>
        <dbReference type="EMBL" id="GKV38858.1"/>
    </source>
</evidence>
<sequence>MMDKSPSKLSILLKFTHTQSREHVSRLLIELDVIRLDGGFIGDEDDASLPPLVLQLERDAPNRTLVDALHEMGRESGNLVAKALGRDYGNLLEVYIFLLVRKSRVIPE</sequence>
<dbReference type="AlphaFoldDB" id="A0AAV5LN58"/>
<dbReference type="EMBL" id="BPVZ01000131">
    <property type="protein sequence ID" value="GKV38858.1"/>
    <property type="molecule type" value="Genomic_DNA"/>
</dbReference>
<reference evidence="1 2" key="1">
    <citation type="journal article" date="2021" name="Commun. Biol.">
        <title>The genome of Shorea leprosula (Dipterocarpaceae) highlights the ecological relevance of drought in aseasonal tropical rainforests.</title>
        <authorList>
            <person name="Ng K.K.S."/>
            <person name="Kobayashi M.J."/>
            <person name="Fawcett J.A."/>
            <person name="Hatakeyama M."/>
            <person name="Paape T."/>
            <person name="Ng C.H."/>
            <person name="Ang C.C."/>
            <person name="Tnah L.H."/>
            <person name="Lee C.T."/>
            <person name="Nishiyama T."/>
            <person name="Sese J."/>
            <person name="O'Brien M.J."/>
            <person name="Copetti D."/>
            <person name="Mohd Noor M.I."/>
            <person name="Ong R.C."/>
            <person name="Putra M."/>
            <person name="Sireger I.Z."/>
            <person name="Indrioko S."/>
            <person name="Kosugi Y."/>
            <person name="Izuno A."/>
            <person name="Isagi Y."/>
            <person name="Lee S.L."/>
            <person name="Shimizu K.K."/>
        </authorList>
    </citation>
    <scope>NUCLEOTIDE SEQUENCE [LARGE SCALE GENOMIC DNA]</scope>
    <source>
        <strain evidence="1">214</strain>
    </source>
</reference>
<accession>A0AAV5LN58</accession>
<name>A0AAV5LN58_9ROSI</name>
<evidence type="ECO:0000313" key="2">
    <source>
        <dbReference type="Proteomes" id="UP001054252"/>
    </source>
</evidence>
<dbReference type="Proteomes" id="UP001054252">
    <property type="component" value="Unassembled WGS sequence"/>
</dbReference>
<gene>
    <name evidence="1" type="ORF">SLEP1_g46718</name>
</gene>